<protein>
    <recommendedName>
        <fullName evidence="3">Thioesterase</fullName>
    </recommendedName>
</protein>
<gene>
    <name evidence="1" type="ORF">MAAFP003_2556</name>
</gene>
<name>A0A2K4YAR2_9MYCO</name>
<keyword evidence="2" id="KW-1185">Reference proteome</keyword>
<organism evidence="1 2">
    <name type="scientific">Mycobacterium ahvazicum</name>
    <dbReference type="NCBI Taxonomy" id="1964395"/>
    <lineage>
        <taxon>Bacteria</taxon>
        <taxon>Bacillati</taxon>
        <taxon>Actinomycetota</taxon>
        <taxon>Actinomycetes</taxon>
        <taxon>Mycobacteriales</taxon>
        <taxon>Mycobacteriaceae</taxon>
        <taxon>Mycobacterium</taxon>
        <taxon>Mycobacterium simiae complex</taxon>
    </lineage>
</organism>
<accession>A0A2K4YAR2</accession>
<dbReference type="InterPro" id="IPR029069">
    <property type="entry name" value="HotDog_dom_sf"/>
</dbReference>
<reference evidence="1" key="1">
    <citation type="submission" date="2018-01" db="EMBL/GenBank/DDBJ databases">
        <authorList>
            <consortium name="Urmite Genomes"/>
        </authorList>
    </citation>
    <scope>NUCLEOTIDE SEQUENCE [LARGE SCALE GENOMIC DNA]</scope>
    <source>
        <strain evidence="1">AFP003</strain>
    </source>
</reference>
<evidence type="ECO:0000313" key="2">
    <source>
        <dbReference type="Proteomes" id="UP000236318"/>
    </source>
</evidence>
<dbReference type="AlphaFoldDB" id="A0A2K4YAR2"/>
<dbReference type="Proteomes" id="UP000236318">
    <property type="component" value="Unassembled WGS sequence"/>
</dbReference>
<dbReference type="EMBL" id="FXEG02000002">
    <property type="protein sequence ID" value="SOX53880.1"/>
    <property type="molecule type" value="Genomic_DNA"/>
</dbReference>
<evidence type="ECO:0008006" key="3">
    <source>
        <dbReference type="Google" id="ProtNLM"/>
    </source>
</evidence>
<dbReference type="Pfam" id="PF13279">
    <property type="entry name" value="4HBT_2"/>
    <property type="match status" value="1"/>
</dbReference>
<proteinExistence type="predicted"/>
<comment type="caution">
    <text evidence="1">The sequence shown here is derived from an EMBL/GenBank/DDBJ whole genome shotgun (WGS) entry which is preliminary data.</text>
</comment>
<dbReference type="OrthoDB" id="9803287at2"/>
<dbReference type="SUPFAM" id="SSF54637">
    <property type="entry name" value="Thioesterase/thiol ester dehydrase-isomerase"/>
    <property type="match status" value="1"/>
</dbReference>
<dbReference type="CDD" id="cd00586">
    <property type="entry name" value="4HBT"/>
    <property type="match status" value="1"/>
</dbReference>
<sequence>MNVVHYLDFGSDAADALVRRIGVDETYRAKRRLGLFTAEHHLRYYSELIKDDTVDVYARVLQRSAKVVHLMSFTVDRHRQRLSGTLEIVLVHVDLVRRRPEAIPADIAAGLDEHIGSSSRLGWVAPICGAMGVRP</sequence>
<evidence type="ECO:0000313" key="1">
    <source>
        <dbReference type="EMBL" id="SOX53880.1"/>
    </source>
</evidence>
<dbReference type="Gene3D" id="3.10.129.10">
    <property type="entry name" value="Hotdog Thioesterase"/>
    <property type="match status" value="1"/>
</dbReference>